<dbReference type="AlphaFoldDB" id="D3DY78"/>
<gene>
    <name evidence="1" type="ordered locus">Rmet_6649</name>
</gene>
<evidence type="ECO:0000313" key="1">
    <source>
        <dbReference type="EMBL" id="ADC45248.1"/>
    </source>
</evidence>
<accession>D3DY78</accession>
<dbReference type="HOGENOM" id="CLU_2106979_0_0_4"/>
<protein>
    <submittedName>
        <fullName evidence="1">Uncharacterized protein</fullName>
    </submittedName>
</protein>
<sequence length="115" mass="12067">MDAATDAALDAAETGLLPDVAGAAALGLSLPPHPVKTMKAVAIDRDSMERIASCIRASRAPGVVPVIPASLGARPRARQRDIRNPHNRARFDSLSGRCGFPTVQGLCFPQSKDLP</sequence>
<reference evidence="2" key="1">
    <citation type="journal article" date="2010" name="PLoS ONE">
        <title>The complete genome sequence of Cupriavidus metallidurans strain CH34, a master survivalist in harsh and anthropogenic environments.</title>
        <authorList>
            <person name="Janssen P.J."/>
            <person name="Van Houdt R."/>
            <person name="Moors H."/>
            <person name="Monsieurs P."/>
            <person name="Morin N."/>
            <person name="Michaux A."/>
            <person name="Benotmane M.A."/>
            <person name="Leys N."/>
            <person name="Vallaeys T."/>
            <person name="Lapidus A."/>
            <person name="Monchy S."/>
            <person name="Medigue C."/>
            <person name="Taghavi S."/>
            <person name="McCorkle S."/>
            <person name="Dunn J."/>
            <person name="van der Lelie D."/>
            <person name="Mergeay M."/>
        </authorList>
    </citation>
    <scope>NUCLEOTIDE SEQUENCE [LARGE SCALE GENOMIC DNA]</scope>
    <source>
        <strain evidence="2">ATCC 43123 / DSM 2839 / NBRC 102507 / CH34</strain>
    </source>
</reference>
<evidence type="ECO:0000313" key="2">
    <source>
        <dbReference type="Proteomes" id="UP000002429"/>
    </source>
</evidence>
<dbReference type="KEGG" id="rme:Rmet_6649"/>
<proteinExistence type="predicted"/>
<keyword evidence="1" id="KW-0614">Plasmid</keyword>
<organism evidence="1 2">
    <name type="scientific">Cupriavidus metallidurans (strain ATCC 43123 / DSM 2839 / NBRC 102507 / CH34)</name>
    <name type="common">Ralstonia metallidurans</name>
    <dbReference type="NCBI Taxonomy" id="266264"/>
    <lineage>
        <taxon>Bacteria</taxon>
        <taxon>Pseudomonadati</taxon>
        <taxon>Pseudomonadota</taxon>
        <taxon>Betaproteobacteria</taxon>
        <taxon>Burkholderiales</taxon>
        <taxon>Burkholderiaceae</taxon>
        <taxon>Cupriavidus</taxon>
    </lineage>
</organism>
<dbReference type="Proteomes" id="UP000002429">
    <property type="component" value="Plasmid megaplasmid"/>
</dbReference>
<geneLocation type="plasmid" evidence="1 2">
    <name>megaplasmid</name>
</geneLocation>
<keyword evidence="2" id="KW-1185">Reference proteome</keyword>
<name>D3DY78_CUPMC</name>
<dbReference type="EMBL" id="CP000353">
    <property type="protein sequence ID" value="ADC45248.1"/>
    <property type="molecule type" value="Genomic_DNA"/>
</dbReference>